<dbReference type="AlphaFoldDB" id="A0A917N7C1"/>
<dbReference type="InterPro" id="IPR005119">
    <property type="entry name" value="LysR_subst-bd"/>
</dbReference>
<evidence type="ECO:0000259" key="5">
    <source>
        <dbReference type="PROSITE" id="PS50931"/>
    </source>
</evidence>
<comment type="caution">
    <text evidence="6">The sequence shown here is derived from an EMBL/GenBank/DDBJ whole genome shotgun (WGS) entry which is preliminary data.</text>
</comment>
<dbReference type="InterPro" id="IPR000847">
    <property type="entry name" value="LysR_HTH_N"/>
</dbReference>
<feature type="domain" description="HTH lysR-type" evidence="5">
    <location>
        <begin position="5"/>
        <end position="62"/>
    </location>
</feature>
<dbReference type="Proteomes" id="UP000613743">
    <property type="component" value="Unassembled WGS sequence"/>
</dbReference>
<gene>
    <name evidence="6" type="ORF">GCM10009332_06160</name>
</gene>
<sequence>MLNQVNLSDLRAFVLIAQLGSFTQAAGVLQVSRSHVSRQLSALEKQLGVTLITRTTRRLNLTDTGKTLFAQCQTAFTDIEHALLAAVDDNEQLRGNIRLNCVGGFIGEEIVADIVHQFMGHYPHVSIALDFSSHRIDLIADEFDIAFRMGKLQDASFIGRHLLDIEMVTLASPKYLQQHPPIEHPKQLSQHRCLTGSVTQWCFHNNHDKNQTIEIQIQGRLHCKNGRALIKGALANNGIIRVPKIYCQHEIEQGLLQPILENWHIAPVPLFAIYQKDKYQPQRLRDFIEFTLQALKSTALHNATNKS</sequence>
<dbReference type="FunFam" id="1.10.10.10:FF:000001">
    <property type="entry name" value="LysR family transcriptional regulator"/>
    <property type="match status" value="1"/>
</dbReference>
<dbReference type="InterPro" id="IPR036390">
    <property type="entry name" value="WH_DNA-bd_sf"/>
</dbReference>
<reference evidence="6" key="1">
    <citation type="journal article" date="2014" name="Int. J. Syst. Evol. Microbiol.">
        <title>Complete genome sequence of Corynebacterium casei LMG S-19264T (=DSM 44701T), isolated from a smear-ripened cheese.</title>
        <authorList>
            <consortium name="US DOE Joint Genome Institute (JGI-PGF)"/>
            <person name="Walter F."/>
            <person name="Albersmeier A."/>
            <person name="Kalinowski J."/>
            <person name="Ruckert C."/>
        </authorList>
    </citation>
    <scope>NUCLEOTIDE SEQUENCE</scope>
    <source>
        <strain evidence="6">JCM 30804</strain>
    </source>
</reference>
<comment type="similarity">
    <text evidence="1">Belongs to the LysR transcriptional regulatory family.</text>
</comment>
<evidence type="ECO:0000256" key="3">
    <source>
        <dbReference type="ARBA" id="ARBA00023125"/>
    </source>
</evidence>
<dbReference type="GO" id="GO:0043565">
    <property type="term" value="F:sequence-specific DNA binding"/>
    <property type="evidence" value="ECO:0007669"/>
    <property type="project" value="TreeGrafter"/>
</dbReference>
<evidence type="ECO:0000256" key="1">
    <source>
        <dbReference type="ARBA" id="ARBA00009437"/>
    </source>
</evidence>
<evidence type="ECO:0000313" key="7">
    <source>
        <dbReference type="Proteomes" id="UP000613743"/>
    </source>
</evidence>
<dbReference type="SUPFAM" id="SSF46785">
    <property type="entry name" value="Winged helix' DNA-binding domain"/>
    <property type="match status" value="1"/>
</dbReference>
<proteinExistence type="inferred from homology"/>
<keyword evidence="4" id="KW-0804">Transcription</keyword>
<dbReference type="Gene3D" id="1.10.10.10">
    <property type="entry name" value="Winged helix-like DNA-binding domain superfamily/Winged helix DNA-binding domain"/>
    <property type="match status" value="1"/>
</dbReference>
<evidence type="ECO:0000256" key="4">
    <source>
        <dbReference type="ARBA" id="ARBA00023163"/>
    </source>
</evidence>
<dbReference type="SUPFAM" id="SSF53850">
    <property type="entry name" value="Periplasmic binding protein-like II"/>
    <property type="match status" value="1"/>
</dbReference>
<dbReference type="RefSeq" id="WP_188917678.1">
    <property type="nucleotide sequence ID" value="NZ_BMPZ01000001.1"/>
</dbReference>
<dbReference type="Pfam" id="PF00126">
    <property type="entry name" value="HTH_1"/>
    <property type="match status" value="1"/>
</dbReference>
<dbReference type="PANTHER" id="PTHR30537">
    <property type="entry name" value="HTH-TYPE TRANSCRIPTIONAL REGULATOR"/>
    <property type="match status" value="1"/>
</dbReference>
<name>A0A917N7C1_9GAMM</name>
<dbReference type="PANTHER" id="PTHR30537:SF5">
    <property type="entry name" value="HTH-TYPE TRANSCRIPTIONAL ACTIVATOR TTDR-RELATED"/>
    <property type="match status" value="1"/>
</dbReference>
<dbReference type="EMBL" id="BMPZ01000001">
    <property type="protein sequence ID" value="GGI71574.1"/>
    <property type="molecule type" value="Genomic_DNA"/>
</dbReference>
<dbReference type="GO" id="GO:0006351">
    <property type="term" value="P:DNA-templated transcription"/>
    <property type="evidence" value="ECO:0007669"/>
    <property type="project" value="TreeGrafter"/>
</dbReference>
<dbReference type="GO" id="GO:0003700">
    <property type="term" value="F:DNA-binding transcription factor activity"/>
    <property type="evidence" value="ECO:0007669"/>
    <property type="project" value="InterPro"/>
</dbReference>
<dbReference type="CDD" id="cd08422">
    <property type="entry name" value="PBP2_CrgA_like"/>
    <property type="match status" value="1"/>
</dbReference>
<accession>A0A917N7C1</accession>
<evidence type="ECO:0000313" key="6">
    <source>
        <dbReference type="EMBL" id="GGI71574.1"/>
    </source>
</evidence>
<dbReference type="InterPro" id="IPR036388">
    <property type="entry name" value="WH-like_DNA-bd_sf"/>
</dbReference>
<keyword evidence="3" id="KW-0238">DNA-binding</keyword>
<keyword evidence="7" id="KW-1185">Reference proteome</keyword>
<organism evidence="6 7">
    <name type="scientific">Shewanella gelidii</name>
    <dbReference type="NCBI Taxonomy" id="1642821"/>
    <lineage>
        <taxon>Bacteria</taxon>
        <taxon>Pseudomonadati</taxon>
        <taxon>Pseudomonadota</taxon>
        <taxon>Gammaproteobacteria</taxon>
        <taxon>Alteromonadales</taxon>
        <taxon>Shewanellaceae</taxon>
        <taxon>Shewanella</taxon>
    </lineage>
</organism>
<dbReference type="InterPro" id="IPR058163">
    <property type="entry name" value="LysR-type_TF_proteobact-type"/>
</dbReference>
<protein>
    <submittedName>
        <fullName evidence="6">LysR family transcriptional regulator</fullName>
    </submittedName>
</protein>
<keyword evidence="2" id="KW-0805">Transcription regulation</keyword>
<dbReference type="Gene3D" id="3.40.190.290">
    <property type="match status" value="1"/>
</dbReference>
<dbReference type="PROSITE" id="PS50931">
    <property type="entry name" value="HTH_LYSR"/>
    <property type="match status" value="1"/>
</dbReference>
<reference evidence="6" key="2">
    <citation type="submission" date="2020-09" db="EMBL/GenBank/DDBJ databases">
        <authorList>
            <person name="Sun Q."/>
            <person name="Ohkuma M."/>
        </authorList>
    </citation>
    <scope>NUCLEOTIDE SEQUENCE</scope>
    <source>
        <strain evidence="6">JCM 30804</strain>
    </source>
</reference>
<evidence type="ECO:0000256" key="2">
    <source>
        <dbReference type="ARBA" id="ARBA00023015"/>
    </source>
</evidence>
<dbReference type="Pfam" id="PF03466">
    <property type="entry name" value="LysR_substrate"/>
    <property type="match status" value="1"/>
</dbReference>